<dbReference type="EMBL" id="RSCL01000039">
    <property type="protein sequence ID" value="RUS95876.1"/>
    <property type="molecule type" value="Genomic_DNA"/>
</dbReference>
<protein>
    <recommendedName>
        <fullName evidence="3">MalT-like TPR region domain-containing protein</fullName>
    </recommendedName>
</protein>
<name>A0A3S5K345_9CYAN</name>
<comment type="caution">
    <text evidence="1">The sequence shown here is derived from an EMBL/GenBank/DDBJ whole genome shotgun (WGS) entry which is preliminary data.</text>
</comment>
<organism evidence="1 2">
    <name type="scientific">Dulcicalothrix desertica PCC 7102</name>
    <dbReference type="NCBI Taxonomy" id="232991"/>
    <lineage>
        <taxon>Bacteria</taxon>
        <taxon>Bacillati</taxon>
        <taxon>Cyanobacteriota</taxon>
        <taxon>Cyanophyceae</taxon>
        <taxon>Nostocales</taxon>
        <taxon>Calotrichaceae</taxon>
        <taxon>Dulcicalothrix</taxon>
    </lineage>
</organism>
<evidence type="ECO:0000313" key="1">
    <source>
        <dbReference type="EMBL" id="RUS95876.1"/>
    </source>
</evidence>
<evidence type="ECO:0008006" key="3">
    <source>
        <dbReference type="Google" id="ProtNLM"/>
    </source>
</evidence>
<evidence type="ECO:0000313" key="2">
    <source>
        <dbReference type="Proteomes" id="UP000271624"/>
    </source>
</evidence>
<proteinExistence type="predicted"/>
<dbReference type="InterPro" id="IPR011990">
    <property type="entry name" value="TPR-like_helical_dom_sf"/>
</dbReference>
<reference evidence="1" key="2">
    <citation type="journal article" date="2019" name="Genome Biol. Evol.">
        <title>Day and night: Metabolic profiles and evolutionary relationships of six axenic non-marine cyanobacteria.</title>
        <authorList>
            <person name="Will S.E."/>
            <person name="Henke P."/>
            <person name="Boedeker C."/>
            <person name="Huang S."/>
            <person name="Brinkmann H."/>
            <person name="Rohde M."/>
            <person name="Jarek M."/>
            <person name="Friedl T."/>
            <person name="Seufert S."/>
            <person name="Schumacher M."/>
            <person name="Overmann J."/>
            <person name="Neumann-Schaal M."/>
            <person name="Petersen J."/>
        </authorList>
    </citation>
    <scope>NUCLEOTIDE SEQUENCE [LARGE SCALE GENOMIC DNA]</scope>
    <source>
        <strain evidence="1">PCC 7102</strain>
    </source>
</reference>
<dbReference type="SUPFAM" id="SSF48452">
    <property type="entry name" value="TPR-like"/>
    <property type="match status" value="2"/>
</dbReference>
<gene>
    <name evidence="1" type="ORF">DSM106972_088890</name>
</gene>
<accession>A0A3S5K345</accession>
<dbReference type="Proteomes" id="UP000271624">
    <property type="component" value="Unassembled WGS sequence"/>
</dbReference>
<keyword evidence="2" id="KW-1185">Reference proteome</keyword>
<dbReference type="AlphaFoldDB" id="A0A3S5K345"/>
<dbReference type="Gene3D" id="1.25.40.10">
    <property type="entry name" value="Tetratricopeptide repeat domain"/>
    <property type="match status" value="3"/>
</dbReference>
<sequence>MCLGVSAIPIETKVTHANNNQSQSAQLKLKGIPLSCYISVGEPATGEGPIILGQEAISQYWASVSLKYADAGKFDQAIQLVKRMQHDLIPQQTKVAIAAKLAEKKQYNRAIQLVQSINNETGSTEKARGLAIIGRQYAKAGNKQQADRLFSQALKYARSFAPELQNYPLAYIAIEYAAANRFTEALQLANRIKDEDSKATALSGIAIEYAKLGNFNKGIQLAQTITGEYERSKALESIASQATISQLPQLQKLALAIKDDAYKAPALAAIAKRYINLGQIEPALNLEKTIVTTDPGGSAYYELPGAYASKQRFDNAIKLVNQMQGNEWQDIARASVILEYARNKQYDKAQNLINPITSQASKNKAIQALAQGYAEAGQYQRAAEVLKTVQPGNEIEAPANRQHDISLVECAAKTAAIK</sequence>
<reference evidence="1" key="1">
    <citation type="submission" date="2018-12" db="EMBL/GenBank/DDBJ databases">
        <authorList>
            <person name="Will S."/>
            <person name="Neumann-Schaal M."/>
            <person name="Henke P."/>
        </authorList>
    </citation>
    <scope>NUCLEOTIDE SEQUENCE</scope>
    <source>
        <strain evidence="1">PCC 7102</strain>
    </source>
</reference>